<evidence type="ECO:0000313" key="3">
    <source>
        <dbReference type="Proteomes" id="UP001465755"/>
    </source>
</evidence>
<feature type="compositionally biased region" description="Basic and acidic residues" evidence="1">
    <location>
        <begin position="77"/>
        <end position="94"/>
    </location>
</feature>
<evidence type="ECO:0000313" key="2">
    <source>
        <dbReference type="EMBL" id="KAK9789214.1"/>
    </source>
</evidence>
<comment type="caution">
    <text evidence="2">The sequence shown here is derived from an EMBL/GenBank/DDBJ whole genome shotgun (WGS) entry which is preliminary data.</text>
</comment>
<dbReference type="GO" id="GO:0003700">
    <property type="term" value="F:DNA-binding transcription factor activity"/>
    <property type="evidence" value="ECO:0007669"/>
    <property type="project" value="InterPro"/>
</dbReference>
<feature type="compositionally biased region" description="Basic and acidic residues" evidence="1">
    <location>
        <begin position="57"/>
        <end position="70"/>
    </location>
</feature>
<feature type="region of interest" description="Disordered" evidence="1">
    <location>
        <begin position="1"/>
        <end position="30"/>
    </location>
</feature>
<name>A0AAW1NPM7_9CHLO</name>
<dbReference type="Gene3D" id="1.20.5.170">
    <property type="match status" value="1"/>
</dbReference>
<dbReference type="SUPFAM" id="SSF57959">
    <property type="entry name" value="Leucine zipper domain"/>
    <property type="match status" value="1"/>
</dbReference>
<organism evidence="2 3">
    <name type="scientific">Symbiochloris irregularis</name>
    <dbReference type="NCBI Taxonomy" id="706552"/>
    <lineage>
        <taxon>Eukaryota</taxon>
        <taxon>Viridiplantae</taxon>
        <taxon>Chlorophyta</taxon>
        <taxon>core chlorophytes</taxon>
        <taxon>Trebouxiophyceae</taxon>
        <taxon>Trebouxiales</taxon>
        <taxon>Trebouxiaceae</taxon>
        <taxon>Symbiochloris</taxon>
    </lineage>
</organism>
<dbReference type="AlphaFoldDB" id="A0AAW1NPM7"/>
<proteinExistence type="predicted"/>
<dbReference type="InterPro" id="IPR046347">
    <property type="entry name" value="bZIP_sf"/>
</dbReference>
<accession>A0AAW1NPM7</accession>
<sequence length="177" mass="20042">MIRDRFSASPVNGRELQLRRSQRQRMTSSPLIVESEDDEFEVAKAKKRVGRPVIYRGDPDAAHLSQPERRQIKRRIVNRESARRVRERKQENVDGLRQQGVHASWSAAEAEKTQLQAENAALSSLQRQTCPCGRPYVTASQETMAHQPEFAGSLSLSPIGSRGFFHPPALRGLNEQK</sequence>
<keyword evidence="3" id="KW-1185">Reference proteome</keyword>
<protein>
    <recommendedName>
        <fullName evidence="4">BZIP domain-containing protein</fullName>
    </recommendedName>
</protein>
<evidence type="ECO:0008006" key="4">
    <source>
        <dbReference type="Google" id="ProtNLM"/>
    </source>
</evidence>
<feature type="region of interest" description="Disordered" evidence="1">
    <location>
        <begin position="54"/>
        <end position="99"/>
    </location>
</feature>
<evidence type="ECO:0000256" key="1">
    <source>
        <dbReference type="SAM" id="MobiDB-lite"/>
    </source>
</evidence>
<dbReference type="Proteomes" id="UP001465755">
    <property type="component" value="Unassembled WGS sequence"/>
</dbReference>
<gene>
    <name evidence="2" type="ORF">WJX73_004394</name>
</gene>
<dbReference type="EMBL" id="JALJOQ010000212">
    <property type="protein sequence ID" value="KAK9789214.1"/>
    <property type="molecule type" value="Genomic_DNA"/>
</dbReference>
<reference evidence="2 3" key="1">
    <citation type="journal article" date="2024" name="Nat. Commun.">
        <title>Phylogenomics reveals the evolutionary origins of lichenization in chlorophyte algae.</title>
        <authorList>
            <person name="Puginier C."/>
            <person name="Libourel C."/>
            <person name="Otte J."/>
            <person name="Skaloud P."/>
            <person name="Haon M."/>
            <person name="Grisel S."/>
            <person name="Petersen M."/>
            <person name="Berrin J.G."/>
            <person name="Delaux P.M."/>
            <person name="Dal Grande F."/>
            <person name="Keller J."/>
        </authorList>
    </citation>
    <scope>NUCLEOTIDE SEQUENCE [LARGE SCALE GENOMIC DNA]</scope>
    <source>
        <strain evidence="2 3">SAG 2036</strain>
    </source>
</reference>